<keyword evidence="1" id="KW-0472">Membrane</keyword>
<dbReference type="EMBL" id="JACEOR010000166">
    <property type="protein sequence ID" value="MBA4504623.1"/>
    <property type="molecule type" value="Genomic_DNA"/>
</dbReference>
<reference evidence="3 4" key="1">
    <citation type="submission" date="2018-12" db="EMBL/GenBank/DDBJ databases">
        <title>Corynebacterium sanguinis sp. nov., a clinically-associated and environmental corynebacterium.</title>
        <authorList>
            <person name="Gonzales-Siles L."/>
            <person name="Jaen-Luchoro D."/>
            <person name="Cardew S."/>
            <person name="Inganas E."/>
            <person name="Ohlen M."/>
            <person name="Jensie-Markopolous S."/>
            <person name="Pinyeiro-Iglesias B."/>
            <person name="Molin K."/>
            <person name="Skovbjerg S."/>
            <person name="Svensson-Stadler L."/>
            <person name="Funke G."/>
            <person name="Moore E.R.B."/>
        </authorList>
    </citation>
    <scope>NUCLEOTIDE SEQUENCE [LARGE SCALE GENOMIC DNA]</scope>
    <source>
        <strain evidence="3 4">58734</strain>
    </source>
</reference>
<comment type="caution">
    <text evidence="3">The sequence shown here is derived from an EMBL/GenBank/DDBJ whole genome shotgun (WGS) entry which is preliminary data.</text>
</comment>
<keyword evidence="1" id="KW-0812">Transmembrane</keyword>
<dbReference type="AlphaFoldDB" id="A0A6C1U3I0"/>
<sequence>MDRDLIIRIALCCVFVIAVLIATQTGRGINIVAPLSVVGVGLVMFWPRRGAHDAPPAEPGDRA</sequence>
<evidence type="ECO:0000313" key="2">
    <source>
        <dbReference type="EMBL" id="MBA4504623.1"/>
    </source>
</evidence>
<evidence type="ECO:0000313" key="4">
    <source>
        <dbReference type="Proteomes" id="UP000336646"/>
    </source>
</evidence>
<feature type="transmembrane region" description="Helical" evidence="1">
    <location>
        <begin position="28"/>
        <end position="46"/>
    </location>
</feature>
<dbReference type="GeneID" id="74902194"/>
<dbReference type="RefSeq" id="WP_136651493.1">
    <property type="nucleotide sequence ID" value="NZ_CP038157.1"/>
</dbReference>
<name>A0A6C1U3I0_9CORY</name>
<keyword evidence="1" id="KW-1133">Transmembrane helix</keyword>
<accession>A0A6C1U3I0</accession>
<dbReference type="Proteomes" id="UP000580709">
    <property type="component" value="Unassembled WGS sequence"/>
</dbReference>
<proteinExistence type="predicted"/>
<feature type="transmembrane region" description="Helical" evidence="1">
    <location>
        <begin position="5"/>
        <end position="22"/>
    </location>
</feature>
<reference evidence="2 5" key="2">
    <citation type="submission" date="2020-07" db="EMBL/GenBank/DDBJ databases">
        <authorList>
            <person name="Khare M."/>
        </authorList>
    </citation>
    <scope>NUCLEOTIDE SEQUENCE [LARGE SCALE GENOMIC DNA]</scope>
    <source>
        <strain evidence="2 5">P8776</strain>
    </source>
</reference>
<keyword evidence="5" id="KW-1185">Reference proteome</keyword>
<organism evidence="3 4">
    <name type="scientific">Corynebacterium sanguinis</name>
    <dbReference type="NCBI Taxonomy" id="2594913"/>
    <lineage>
        <taxon>Bacteria</taxon>
        <taxon>Bacillati</taxon>
        <taxon>Actinomycetota</taxon>
        <taxon>Actinomycetes</taxon>
        <taxon>Mycobacteriales</taxon>
        <taxon>Corynebacteriaceae</taxon>
        <taxon>Corynebacterium</taxon>
    </lineage>
</organism>
<evidence type="ECO:0000256" key="1">
    <source>
        <dbReference type="SAM" id="Phobius"/>
    </source>
</evidence>
<evidence type="ECO:0000313" key="5">
    <source>
        <dbReference type="Proteomes" id="UP000580709"/>
    </source>
</evidence>
<dbReference type="Proteomes" id="UP000336646">
    <property type="component" value="Unassembled WGS sequence"/>
</dbReference>
<evidence type="ECO:0000313" key="3">
    <source>
        <dbReference type="EMBL" id="TVS30100.1"/>
    </source>
</evidence>
<gene>
    <name evidence="3" type="ORF">EKI59_02080</name>
    <name evidence="2" type="ORF">H0H28_04630</name>
</gene>
<protein>
    <submittedName>
        <fullName evidence="3">Uncharacterized protein</fullName>
    </submittedName>
</protein>
<dbReference type="EMBL" id="RXIR01000002">
    <property type="protein sequence ID" value="TVS30100.1"/>
    <property type="molecule type" value="Genomic_DNA"/>
</dbReference>
<dbReference type="OrthoDB" id="4413329at2"/>